<dbReference type="Pfam" id="PF13403">
    <property type="entry name" value="Hint_2"/>
    <property type="match status" value="1"/>
</dbReference>
<dbReference type="SUPFAM" id="SSF51294">
    <property type="entry name" value="Hedgehog/intein (Hint) domain"/>
    <property type="match status" value="1"/>
</dbReference>
<reference evidence="2 3" key="1">
    <citation type="journal article" date="2010" name="J. Bacteriol.">
        <title>Genome sequences of Pelagibaca bermudensis HTCC2601T and Maritimibacter alkaliphilus HTCC2654T, the type strains of two marine Roseobacter genera.</title>
        <authorList>
            <person name="Thrash J.C."/>
            <person name="Cho J.C."/>
            <person name="Ferriera S."/>
            <person name="Johnson J."/>
            <person name="Vergin K.L."/>
            <person name="Giovannoni S.J."/>
        </authorList>
    </citation>
    <scope>NUCLEOTIDE SEQUENCE [LARGE SCALE GENOMIC DNA]</scope>
    <source>
        <strain evidence="2 3">HTCC2654</strain>
    </source>
</reference>
<dbReference type="RefSeq" id="WP_008330482.1">
    <property type="nucleotide sequence ID" value="NZ_CH902578.1"/>
</dbReference>
<accession>A3VHK8</accession>
<protein>
    <recommendedName>
        <fullName evidence="1">Hedgehog/Intein (Hint) domain-containing protein</fullName>
    </recommendedName>
</protein>
<dbReference type="InterPro" id="IPR028992">
    <property type="entry name" value="Hedgehog/Intein_dom"/>
</dbReference>
<evidence type="ECO:0000313" key="2">
    <source>
        <dbReference type="EMBL" id="EAQ12199.1"/>
    </source>
</evidence>
<gene>
    <name evidence="2" type="ORF">RB2654_08337</name>
</gene>
<name>A3VHK8_9RHOB</name>
<dbReference type="AlphaFoldDB" id="A3VHK8"/>
<dbReference type="InterPro" id="IPR036844">
    <property type="entry name" value="Hint_dom_sf"/>
</dbReference>
<keyword evidence="3" id="KW-1185">Reference proteome</keyword>
<dbReference type="Proteomes" id="UP000002931">
    <property type="component" value="Unassembled WGS sequence"/>
</dbReference>
<dbReference type="HOGENOM" id="CLU_052810_4_1_5"/>
<dbReference type="EMBL" id="AAMT01000009">
    <property type="protein sequence ID" value="EAQ12199.1"/>
    <property type="molecule type" value="Genomic_DNA"/>
</dbReference>
<organism evidence="2 3">
    <name type="scientific">Maritimibacter alkaliphilus HTCC2654</name>
    <dbReference type="NCBI Taxonomy" id="314271"/>
    <lineage>
        <taxon>Bacteria</taxon>
        <taxon>Pseudomonadati</taxon>
        <taxon>Pseudomonadota</taxon>
        <taxon>Alphaproteobacteria</taxon>
        <taxon>Rhodobacterales</taxon>
        <taxon>Roseobacteraceae</taxon>
        <taxon>Maritimibacter</taxon>
    </lineage>
</organism>
<comment type="caution">
    <text evidence="2">The sequence shown here is derived from an EMBL/GenBank/DDBJ whole genome shotgun (WGS) entry which is preliminary data.</text>
</comment>
<dbReference type="STRING" id="314271.RB2654_08337"/>
<evidence type="ECO:0000259" key="1">
    <source>
        <dbReference type="Pfam" id="PF13403"/>
    </source>
</evidence>
<sequence>MRVDGPQDVIRLDLGGREADLRKRAARKVRRFLNSCDVPEAETPKDDTLFDLGFVVTDGFESWPVMLVDGASAHETLLMFLDGLPPSDCDLWVVQATMEAAETNRLTDQPTGVICFTPGTRIRTGEGDVAVEDIREGARIQTKDNGLQEVLWVGEKRISGARLYAMPEFRPIRVRRGALGVDRPDGDLMVSPAHRMLLKGRKAQALFGTNEVLVAARDLIDDRMVTRDHTVTQVTYIHLLLANHEVVFANGLETESFLPEGEALEAVEQVQRERLFGAIPSLETRPEGYSAPARRLLSQAEAAIMGAGV</sequence>
<proteinExistence type="predicted"/>
<feature type="domain" description="Hedgehog/Intein (Hint)" evidence="1">
    <location>
        <begin position="114"/>
        <end position="259"/>
    </location>
</feature>
<dbReference type="eggNOG" id="COG2931">
    <property type="taxonomic scope" value="Bacteria"/>
</dbReference>
<evidence type="ECO:0000313" key="3">
    <source>
        <dbReference type="Proteomes" id="UP000002931"/>
    </source>
</evidence>
<dbReference type="Gene3D" id="2.170.16.10">
    <property type="entry name" value="Hedgehog/Intein (Hint) domain"/>
    <property type="match status" value="1"/>
</dbReference>